<name>A0A7S7LWG2_9BACT</name>
<sequence length="194" mass="21592">MQNLTTQSSQLEQDLIALHSGTTQSKEWFNQSVMNILKAPTQSSFAKADRIAEVFTSIDVKIDYIKEQQKLLASLKKQLELAKTYAKVEVSNSLVSLGVLKLEGLAISSITATKATDKSVARLEILDEDELLNRGFFKVELDKEAIEKALLSADQRDEVAEFADMTIELVHKPATIRINKRKTIAQDEPTQIAA</sequence>
<dbReference type="Proteomes" id="UP000593994">
    <property type="component" value="Chromosome"/>
</dbReference>
<organism evidence="1 2">
    <name type="scientific">Candidatus Sulfurimonas baltica</name>
    <dbReference type="NCBI Taxonomy" id="2740404"/>
    <lineage>
        <taxon>Bacteria</taxon>
        <taxon>Pseudomonadati</taxon>
        <taxon>Campylobacterota</taxon>
        <taxon>Epsilonproteobacteria</taxon>
        <taxon>Campylobacterales</taxon>
        <taxon>Sulfurimonadaceae</taxon>
        <taxon>Sulfurimonas</taxon>
    </lineage>
</organism>
<dbReference type="AlphaFoldDB" id="A0A7S7LWG2"/>
<evidence type="ECO:0000313" key="1">
    <source>
        <dbReference type="EMBL" id="QOY52630.1"/>
    </source>
</evidence>
<evidence type="ECO:0008006" key="3">
    <source>
        <dbReference type="Google" id="ProtNLM"/>
    </source>
</evidence>
<dbReference type="EMBL" id="CP054492">
    <property type="protein sequence ID" value="QOY52630.1"/>
    <property type="molecule type" value="Genomic_DNA"/>
</dbReference>
<gene>
    <name evidence="1" type="ORF">HUE88_02785</name>
</gene>
<dbReference type="KEGG" id="sbal:HUE88_02785"/>
<reference evidence="1 2" key="1">
    <citation type="submission" date="2020-05" db="EMBL/GenBank/DDBJ databases">
        <title>Sulfurimonas marisnigri, sp. nov., and Sulfurimonas baltica, sp. nov., manganese oxide reducing chemolithoautotrophs of the class Epsilonproteobacteria isolated from the pelagic redoxclines of the Black and Baltic Seas and emended description of the genus Sulfurimonas.</title>
        <authorList>
            <person name="Henkel J.V."/>
            <person name="Laudan C."/>
            <person name="Werner J."/>
            <person name="Neu T."/>
            <person name="Plewe S."/>
            <person name="Sproer C."/>
            <person name="Bunk B."/>
            <person name="Schulz-Vogt H.N."/>
        </authorList>
    </citation>
    <scope>NUCLEOTIDE SEQUENCE [LARGE SCALE GENOMIC DNA]</scope>
    <source>
        <strain evidence="1 2">GD2</strain>
    </source>
</reference>
<protein>
    <recommendedName>
        <fullName evidence="3">Siphovirus Gp157 family protein</fullName>
    </recommendedName>
</protein>
<proteinExistence type="predicted"/>
<accession>A0A7S7LWG2</accession>
<dbReference type="RefSeq" id="WP_194370844.1">
    <property type="nucleotide sequence ID" value="NZ_CP054492.1"/>
</dbReference>
<evidence type="ECO:0000313" key="2">
    <source>
        <dbReference type="Proteomes" id="UP000593994"/>
    </source>
</evidence>
<keyword evidence="2" id="KW-1185">Reference proteome</keyword>